<dbReference type="PROSITE" id="PS50885">
    <property type="entry name" value="HAMP"/>
    <property type="match status" value="1"/>
</dbReference>
<keyword evidence="4 9" id="KW-0472">Membrane</keyword>
<organism evidence="12">
    <name type="scientific">Salinispirillum sp. LH 10-3-1</name>
    <dbReference type="NCBI Taxonomy" id="2952525"/>
    <lineage>
        <taxon>Bacteria</taxon>
        <taxon>Pseudomonadati</taxon>
        <taxon>Pseudomonadota</taxon>
        <taxon>Gammaproteobacteria</taxon>
        <taxon>Oceanospirillales</taxon>
        <taxon>Saccharospirillaceae</taxon>
        <taxon>Salinispirillum</taxon>
    </lineage>
</organism>
<dbReference type="SMART" id="SM00283">
    <property type="entry name" value="MA"/>
    <property type="match status" value="1"/>
</dbReference>
<gene>
    <name evidence="12" type="ORF">NFC81_10955</name>
</gene>
<dbReference type="GO" id="GO:0016020">
    <property type="term" value="C:membrane"/>
    <property type="evidence" value="ECO:0007669"/>
    <property type="project" value="UniProtKB-SubCell"/>
</dbReference>
<comment type="subcellular location">
    <subcellularLocation>
        <location evidence="1">Membrane</location>
        <topology evidence="1">Multi-pass membrane protein</topology>
    </subcellularLocation>
</comment>
<keyword evidence="5 7" id="KW-0807">Transducer</keyword>
<dbReference type="AlphaFoldDB" id="A0AB38YDU9"/>
<evidence type="ECO:0000256" key="9">
    <source>
        <dbReference type="SAM" id="Phobius"/>
    </source>
</evidence>
<proteinExistence type="inferred from homology"/>
<feature type="compositionally biased region" description="Polar residues" evidence="8">
    <location>
        <begin position="766"/>
        <end position="778"/>
    </location>
</feature>
<dbReference type="Pfam" id="PF00015">
    <property type="entry name" value="MCPsignal"/>
    <property type="match status" value="1"/>
</dbReference>
<name>A0AB38YDU9_9GAMM</name>
<evidence type="ECO:0000256" key="2">
    <source>
        <dbReference type="ARBA" id="ARBA00022692"/>
    </source>
</evidence>
<dbReference type="PROSITE" id="PS50111">
    <property type="entry name" value="CHEMOTAXIS_TRANSDUC_2"/>
    <property type="match status" value="1"/>
</dbReference>
<keyword evidence="2 9" id="KW-0812">Transmembrane</keyword>
<dbReference type="SUPFAM" id="SSF58104">
    <property type="entry name" value="Methyl-accepting chemotaxis protein (MCP) signaling domain"/>
    <property type="match status" value="1"/>
</dbReference>
<dbReference type="Gene3D" id="1.10.287.950">
    <property type="entry name" value="Methyl-accepting chemotaxis protein"/>
    <property type="match status" value="1"/>
</dbReference>
<evidence type="ECO:0000256" key="8">
    <source>
        <dbReference type="SAM" id="MobiDB-lite"/>
    </source>
</evidence>
<evidence type="ECO:0000256" key="5">
    <source>
        <dbReference type="ARBA" id="ARBA00023224"/>
    </source>
</evidence>
<dbReference type="GO" id="GO:0006935">
    <property type="term" value="P:chemotaxis"/>
    <property type="evidence" value="ECO:0007669"/>
    <property type="project" value="UniProtKB-ARBA"/>
</dbReference>
<dbReference type="InterPro" id="IPR003660">
    <property type="entry name" value="HAMP_dom"/>
</dbReference>
<evidence type="ECO:0000259" key="11">
    <source>
        <dbReference type="PROSITE" id="PS50885"/>
    </source>
</evidence>
<dbReference type="EMBL" id="CP101717">
    <property type="protein sequence ID" value="WLD57238.1"/>
    <property type="molecule type" value="Genomic_DNA"/>
</dbReference>
<dbReference type="Pfam" id="PF00672">
    <property type="entry name" value="HAMP"/>
    <property type="match status" value="1"/>
</dbReference>
<dbReference type="GO" id="GO:0007165">
    <property type="term" value="P:signal transduction"/>
    <property type="evidence" value="ECO:0007669"/>
    <property type="project" value="UniProtKB-KW"/>
</dbReference>
<keyword evidence="3 9" id="KW-1133">Transmembrane helix</keyword>
<feature type="domain" description="Methyl-accepting transducer" evidence="10">
    <location>
        <begin position="504"/>
        <end position="740"/>
    </location>
</feature>
<evidence type="ECO:0000256" key="7">
    <source>
        <dbReference type="PROSITE-ProRule" id="PRU00284"/>
    </source>
</evidence>
<evidence type="ECO:0000256" key="6">
    <source>
        <dbReference type="ARBA" id="ARBA00029447"/>
    </source>
</evidence>
<comment type="similarity">
    <text evidence="6">Belongs to the methyl-accepting chemotaxis (MCP) protein family.</text>
</comment>
<evidence type="ECO:0000313" key="12">
    <source>
        <dbReference type="EMBL" id="WLD57238.1"/>
    </source>
</evidence>
<dbReference type="PANTHER" id="PTHR32089">
    <property type="entry name" value="METHYL-ACCEPTING CHEMOTAXIS PROTEIN MCPB"/>
    <property type="match status" value="1"/>
</dbReference>
<accession>A0AB38YDU9</accession>
<feature type="region of interest" description="Disordered" evidence="8">
    <location>
        <begin position="740"/>
        <end position="778"/>
    </location>
</feature>
<dbReference type="SMART" id="SM00304">
    <property type="entry name" value="HAMP"/>
    <property type="match status" value="2"/>
</dbReference>
<dbReference type="RefSeq" id="WP_304994525.1">
    <property type="nucleotide sequence ID" value="NZ_CP101717.1"/>
</dbReference>
<feature type="domain" description="HAMP" evidence="11">
    <location>
        <begin position="446"/>
        <end position="499"/>
    </location>
</feature>
<evidence type="ECO:0000256" key="4">
    <source>
        <dbReference type="ARBA" id="ARBA00023136"/>
    </source>
</evidence>
<dbReference type="FunFam" id="1.10.287.950:FF:000001">
    <property type="entry name" value="Methyl-accepting chemotaxis sensory transducer"/>
    <property type="match status" value="1"/>
</dbReference>
<reference evidence="12" key="1">
    <citation type="submission" date="2022-07" db="EMBL/GenBank/DDBJ databases">
        <title>Complete genome sequence of Salinispirillum sp. LH10-3-1 capable of multiple carbohydrate inversion isolated from a soda lake.</title>
        <authorList>
            <person name="Liu J."/>
            <person name="Zhai Y."/>
            <person name="Zhang H."/>
            <person name="Yang H."/>
            <person name="Qu J."/>
            <person name="Li J."/>
        </authorList>
    </citation>
    <scope>NUCLEOTIDE SEQUENCE</scope>
    <source>
        <strain evidence="12">LH 10-3-1</strain>
    </source>
</reference>
<dbReference type="InterPro" id="IPR004089">
    <property type="entry name" value="MCPsignal_dom"/>
</dbReference>
<evidence type="ECO:0000256" key="3">
    <source>
        <dbReference type="ARBA" id="ARBA00022989"/>
    </source>
</evidence>
<evidence type="ECO:0000259" key="10">
    <source>
        <dbReference type="PROSITE" id="PS50111"/>
    </source>
</evidence>
<evidence type="ECO:0000256" key="1">
    <source>
        <dbReference type="ARBA" id="ARBA00004141"/>
    </source>
</evidence>
<dbReference type="PANTHER" id="PTHR32089:SF119">
    <property type="entry name" value="METHYL-ACCEPTING CHEMOTAXIS PROTEIN CTPL"/>
    <property type="match status" value="1"/>
</dbReference>
<feature type="transmembrane region" description="Helical" evidence="9">
    <location>
        <begin position="422"/>
        <end position="445"/>
    </location>
</feature>
<dbReference type="Gene3D" id="3.30.450.20">
    <property type="entry name" value="PAS domain"/>
    <property type="match status" value="1"/>
</dbReference>
<sequence>MSIQRKLLVVILGLSLMAAIAASIMISSTSIRAGQQLLSEQANLRLQLVSDTQAQRLADYLSSLQQQVEGYAANSQGRRAITAFASAYRGYQLNVVVRNRPDVSAETAELAAFFEAGFKARLQQVAPDLLFDANAYLAEIDRPRLVLHYYYLIESGGAWDARADIVDAGDQSRYSITHREFHDEIRGFTDFYGFADAYFVNVDGDIVYSVNKQVDFGINVDHPVLVGTGMETAFRQAVEGTSTSSPVFVDFSAYLPGLGAQSAFFAMPMFEAGTDTMLGVFVARIQAQQIEAALSNFDDRASLGLGATGDTYLLNANRTLLSSKREFDDNPGAAMAQLGLPSDRQQLINARGSLSGLVQMDSDGIQRALQGRSGVASYINPLGNAVIGVYGPLRFSGAEWVLVTEMDVSEALAAGRILRNEVIGYAIAVTLVVLVLAFVAALWMARSFSRPVAVLRGAILGIQQNHDLTRRSPLTGSDEFGQISAAVNLLLDDIQHSIKLTREAAETVNDASTAMTQGSEQTLQQLNEQNQRNASAEGLVEGMVSSAQTVTEQARNTADVTISTRDNITASTKTIQEVISEVHQMARGVNEAATTINTLANDFEQIRHVLEVISNIAEQTNLLALNAAIEAARAGEHGRGFAVVADEVRNLAQRSRGATEEIQNIIDGLLTNTDKAQQMMTAEQQRSEGLEVTAQASQEALSTIGESLQAIVHANEDILSVSNEQSMMTGDLAKVLAESFDSSRHSQEQAEKNAHESEKLQKTARELQQNATRWQVDD</sequence>
<feature type="compositionally biased region" description="Basic and acidic residues" evidence="8">
    <location>
        <begin position="741"/>
        <end position="765"/>
    </location>
</feature>
<protein>
    <submittedName>
        <fullName evidence="12">Methyl-accepting chemotaxis protein</fullName>
    </submittedName>
</protein>